<evidence type="ECO:0000313" key="3">
    <source>
        <dbReference type="Proteomes" id="UP000023785"/>
    </source>
</evidence>
<comment type="caution">
    <text evidence="2">The sequence shown here is derived from an EMBL/GenBank/DDBJ whole genome shotgun (WGS) entry which is preliminary data.</text>
</comment>
<dbReference type="Pfam" id="PF04403">
    <property type="entry name" value="PqiA"/>
    <property type="match status" value="1"/>
</dbReference>
<gene>
    <name evidence="2" type="ORF">P256_00104</name>
</gene>
<dbReference type="InterPro" id="IPR007498">
    <property type="entry name" value="PqiA-like"/>
</dbReference>
<sequence>MTKTYENTTLVNKKTTQDLKQLSSCEECDTLYLKVPLAQGEKACCLCCGAEIYNDIKPFNTILALVLTALIIFVVANSFPIIKVEIQGNALQTTLLGAATTMFDIHREFVGILLILTTFIIPLINLILLTYIFFNVGLLKRRPYFMVFALRTLYLFRVWAMVEVFLIGILVTLVKLINMVIVIPEIALWAFAVLSLFMVYLNAIKVQDIWNAIDRDLS</sequence>
<feature type="transmembrane region" description="Helical" evidence="1">
    <location>
        <begin position="109"/>
        <end position="134"/>
    </location>
</feature>
<evidence type="ECO:0000313" key="2">
    <source>
        <dbReference type="EMBL" id="ESK41118.1"/>
    </source>
</evidence>
<reference evidence="2 3" key="1">
    <citation type="submission" date="2013-10" db="EMBL/GenBank/DDBJ databases">
        <title>The Genome Sequence of Acinetobacter nectaris CIP 110549.</title>
        <authorList>
            <consortium name="The Broad Institute Genomics Platform"/>
            <consortium name="The Broad Institute Genome Sequencing Center for Infectious Disease"/>
            <person name="Cerqueira G."/>
            <person name="Feldgarden M."/>
            <person name="Courvalin P."/>
            <person name="Grillot-Courvalin C."/>
            <person name="Clermont D."/>
            <person name="Rocha E."/>
            <person name="Yoon E.-J."/>
            <person name="Nemec A."/>
            <person name="Young S.K."/>
            <person name="Zeng Q."/>
            <person name="Gargeya S."/>
            <person name="Fitzgerald M."/>
            <person name="Abouelleil A."/>
            <person name="Alvarado L."/>
            <person name="Berlin A.M."/>
            <person name="Chapman S.B."/>
            <person name="Gainer-Dewar J."/>
            <person name="Goldberg J."/>
            <person name="Gnerre S."/>
            <person name="Griggs A."/>
            <person name="Gujja S."/>
            <person name="Hansen M."/>
            <person name="Howarth C."/>
            <person name="Imamovic A."/>
            <person name="Ireland A."/>
            <person name="Larimer J."/>
            <person name="McCowan C."/>
            <person name="Murphy C."/>
            <person name="Pearson M."/>
            <person name="Poon T.W."/>
            <person name="Priest M."/>
            <person name="Roberts A."/>
            <person name="Saif S."/>
            <person name="Shea T."/>
            <person name="Sykes S."/>
            <person name="Wortman J."/>
            <person name="Nusbaum C."/>
            <person name="Birren B."/>
        </authorList>
    </citation>
    <scope>NUCLEOTIDE SEQUENCE [LARGE SCALE GENOMIC DNA]</scope>
    <source>
        <strain evidence="2 3">CIP 110549</strain>
    </source>
</reference>
<dbReference type="PATRIC" id="fig|1392540.3.peg.101"/>
<keyword evidence="1" id="KW-1133">Transmembrane helix</keyword>
<keyword evidence="3" id="KW-1185">Reference proteome</keyword>
<proteinExistence type="predicted"/>
<dbReference type="RefSeq" id="WP_023271711.1">
    <property type="nucleotide sequence ID" value="NZ_KI530712.1"/>
</dbReference>
<feature type="transmembrane region" description="Helical" evidence="1">
    <location>
        <begin position="154"/>
        <end position="174"/>
    </location>
</feature>
<dbReference type="OrthoDB" id="9807787at2"/>
<dbReference type="EMBL" id="AYER01000001">
    <property type="protein sequence ID" value="ESK41118.1"/>
    <property type="molecule type" value="Genomic_DNA"/>
</dbReference>
<dbReference type="Proteomes" id="UP000023785">
    <property type="component" value="Unassembled WGS sequence"/>
</dbReference>
<dbReference type="STRING" id="1392540.P256_00104"/>
<evidence type="ECO:0000256" key="1">
    <source>
        <dbReference type="SAM" id="Phobius"/>
    </source>
</evidence>
<dbReference type="eggNOG" id="COG2995">
    <property type="taxonomic scope" value="Bacteria"/>
</dbReference>
<dbReference type="AlphaFoldDB" id="V2TGB9"/>
<dbReference type="HOGENOM" id="CLU_041903_1_1_6"/>
<feature type="transmembrane region" description="Helical" evidence="1">
    <location>
        <begin position="180"/>
        <end position="201"/>
    </location>
</feature>
<evidence type="ECO:0008006" key="4">
    <source>
        <dbReference type="Google" id="ProtNLM"/>
    </source>
</evidence>
<organism evidence="2 3">
    <name type="scientific">Acinetobacter nectaris CIP 110549</name>
    <dbReference type="NCBI Taxonomy" id="1392540"/>
    <lineage>
        <taxon>Bacteria</taxon>
        <taxon>Pseudomonadati</taxon>
        <taxon>Pseudomonadota</taxon>
        <taxon>Gammaproteobacteria</taxon>
        <taxon>Moraxellales</taxon>
        <taxon>Moraxellaceae</taxon>
        <taxon>Acinetobacter</taxon>
    </lineage>
</organism>
<protein>
    <recommendedName>
        <fullName evidence="4">Paraquat-inducible protein A</fullName>
    </recommendedName>
</protein>
<feature type="transmembrane region" description="Helical" evidence="1">
    <location>
        <begin position="62"/>
        <end position="82"/>
    </location>
</feature>
<accession>V2TGB9</accession>
<keyword evidence="1" id="KW-0812">Transmembrane</keyword>
<keyword evidence="1" id="KW-0472">Membrane</keyword>
<name>V2TGB9_9GAMM</name>